<evidence type="ECO:0000313" key="4">
    <source>
        <dbReference type="EMBL" id="KAK3910516.1"/>
    </source>
</evidence>
<name>A0AAE1GXE7_9NEOP</name>
<feature type="compositionally biased region" description="Basic residues" evidence="2">
    <location>
        <begin position="330"/>
        <end position="341"/>
    </location>
</feature>
<gene>
    <name evidence="4" type="ORF">KUF71_020330</name>
</gene>
<keyword evidence="1" id="KW-0175">Coiled coil</keyword>
<evidence type="ECO:0000259" key="3">
    <source>
        <dbReference type="Pfam" id="PF21787"/>
    </source>
</evidence>
<dbReference type="EMBL" id="JAHWGI010000169">
    <property type="protein sequence ID" value="KAK3910516.1"/>
    <property type="molecule type" value="Genomic_DNA"/>
</dbReference>
<evidence type="ECO:0000256" key="1">
    <source>
        <dbReference type="SAM" id="Coils"/>
    </source>
</evidence>
<reference evidence="4" key="1">
    <citation type="submission" date="2021-07" db="EMBL/GenBank/DDBJ databases">
        <authorList>
            <person name="Catto M.A."/>
            <person name="Jacobson A."/>
            <person name="Kennedy G."/>
            <person name="Labadie P."/>
            <person name="Hunt B.G."/>
            <person name="Srinivasan R."/>
        </authorList>
    </citation>
    <scope>NUCLEOTIDE SEQUENCE</scope>
    <source>
        <strain evidence="4">PL_HMW_Pooled</strain>
        <tissue evidence="4">Head</tissue>
    </source>
</reference>
<comment type="caution">
    <text evidence="4">The sequence shown here is derived from an EMBL/GenBank/DDBJ whole genome shotgun (WGS) entry which is preliminary data.</text>
</comment>
<evidence type="ECO:0000313" key="5">
    <source>
        <dbReference type="Proteomes" id="UP001219518"/>
    </source>
</evidence>
<dbReference type="Proteomes" id="UP001219518">
    <property type="component" value="Unassembled WGS sequence"/>
</dbReference>
<dbReference type="InterPro" id="IPR048365">
    <property type="entry name" value="TNP-like_RNaseH_N"/>
</dbReference>
<feature type="domain" description="Transposable element P transposase-like RNase H" evidence="3">
    <location>
        <begin position="133"/>
        <end position="268"/>
    </location>
</feature>
<organism evidence="4 5">
    <name type="scientific">Frankliniella fusca</name>
    <dbReference type="NCBI Taxonomy" id="407009"/>
    <lineage>
        <taxon>Eukaryota</taxon>
        <taxon>Metazoa</taxon>
        <taxon>Ecdysozoa</taxon>
        <taxon>Arthropoda</taxon>
        <taxon>Hexapoda</taxon>
        <taxon>Insecta</taxon>
        <taxon>Pterygota</taxon>
        <taxon>Neoptera</taxon>
        <taxon>Paraneoptera</taxon>
        <taxon>Thysanoptera</taxon>
        <taxon>Terebrantia</taxon>
        <taxon>Thripoidea</taxon>
        <taxon>Thripidae</taxon>
        <taxon>Frankliniella</taxon>
    </lineage>
</organism>
<protein>
    <submittedName>
        <fullName evidence="4">Transposable element P transposase</fullName>
    </submittedName>
</protein>
<dbReference type="AlphaFoldDB" id="A0AAE1GXE7"/>
<feature type="region of interest" description="Disordered" evidence="2">
    <location>
        <begin position="324"/>
        <end position="363"/>
    </location>
</feature>
<dbReference type="Pfam" id="PF21787">
    <property type="entry name" value="TNP-like_RNaseH_N"/>
    <property type="match status" value="1"/>
</dbReference>
<proteinExistence type="predicted"/>
<evidence type="ECO:0000256" key="2">
    <source>
        <dbReference type="SAM" id="MobiDB-lite"/>
    </source>
</evidence>
<sequence>MLRRKNCSVSKALKAKIVQKRKNTKRILKTKIKNLGEKLKEKMEETKLLTEQKTEHILAPLAPKQRLSVEAIISAAKAKSSKGRRYTKDWMYECILMRFKGPALYRKMQTENILPLPSPRTIQRYLKKMKPAYGFQHATFELLAKKAKEMPVDERHGALLLDEMKLEEGLAFDKSTLRIVGLVNMDQHTPEEEKDKTGDHALVLMYQPFKGTWLQTVAAFLTKGAAKGKQLAMIVIDAVTRLEQCDFHVDVISSDGASWNRTMWAEMGMVRSEREKELDENEDDFISALEAEEDWETALNLDFSALPQENIELQTAEIEIVTDVENNGNKNKRKRQNKKKPPSQSTKRVSKRKQAEEHRNTFVSVSHPCDEKRKLWFASDFPHLAKTIKERVLKMGTLTVSI</sequence>
<accession>A0AAE1GXE7</accession>
<feature type="coiled-coil region" evidence="1">
    <location>
        <begin position="25"/>
        <end position="52"/>
    </location>
</feature>
<keyword evidence="5" id="KW-1185">Reference proteome</keyword>
<reference evidence="4" key="2">
    <citation type="journal article" date="2023" name="BMC Genomics">
        <title>Pest status, molecular evolution, and epigenetic factors derived from the genome assembly of Frankliniella fusca, a thysanopteran phytovirus vector.</title>
        <authorList>
            <person name="Catto M.A."/>
            <person name="Labadie P.E."/>
            <person name="Jacobson A.L."/>
            <person name="Kennedy G.G."/>
            <person name="Srinivasan R."/>
            <person name="Hunt B.G."/>
        </authorList>
    </citation>
    <scope>NUCLEOTIDE SEQUENCE</scope>
    <source>
        <strain evidence="4">PL_HMW_Pooled</strain>
    </source>
</reference>